<dbReference type="Pfam" id="PF06739">
    <property type="entry name" value="SBBP"/>
    <property type="match status" value="6"/>
</dbReference>
<dbReference type="GO" id="GO:0005509">
    <property type="term" value="F:calcium ion binding"/>
    <property type="evidence" value="ECO:0007669"/>
    <property type="project" value="InterPro"/>
</dbReference>
<reference evidence="5 6" key="1">
    <citation type="submission" date="2012-04" db="EMBL/GenBank/DDBJ databases">
        <authorList>
            <person name="Genoscope - CEA"/>
        </authorList>
    </citation>
    <scope>NUCLEOTIDE SEQUENCE [LARGE SCALE GENOMIC DNA]</scope>
    <source>
        <strain evidence="5 6">9809</strain>
    </source>
</reference>
<dbReference type="InterPro" id="IPR048165">
    <property type="entry name" value="Bluetail_dom"/>
</dbReference>
<name>I4HPC3_MICAE</name>
<evidence type="ECO:0000313" key="5">
    <source>
        <dbReference type="EMBL" id="CCI23897.1"/>
    </source>
</evidence>
<dbReference type="SUPFAM" id="SSF101898">
    <property type="entry name" value="NHL repeat"/>
    <property type="match status" value="2"/>
</dbReference>
<dbReference type="InterPro" id="IPR010620">
    <property type="entry name" value="SBBP_repeat"/>
</dbReference>
<dbReference type="PANTHER" id="PTHR35580">
    <property type="entry name" value="CELL SURFACE GLYCOPROTEIN (S-LAYER PROTEIN)-LIKE PROTEIN"/>
    <property type="match status" value="1"/>
</dbReference>
<feature type="domain" description="Calx-beta" evidence="4">
    <location>
        <begin position="613"/>
        <end position="709"/>
    </location>
</feature>
<dbReference type="Pfam" id="PF00353">
    <property type="entry name" value="HemolysinCabind"/>
    <property type="match status" value="1"/>
</dbReference>
<dbReference type="NCBIfam" id="NF041519">
    <property type="entry name" value="bluetail"/>
    <property type="match status" value="1"/>
</dbReference>
<evidence type="ECO:0000256" key="1">
    <source>
        <dbReference type="ARBA" id="ARBA00022729"/>
    </source>
</evidence>
<dbReference type="AlphaFoldDB" id="I4HPC3"/>
<proteinExistence type="predicted"/>
<evidence type="ECO:0000256" key="2">
    <source>
        <dbReference type="ARBA" id="ARBA00022737"/>
    </source>
</evidence>
<dbReference type="Gene3D" id="2.60.40.2030">
    <property type="match status" value="2"/>
</dbReference>
<dbReference type="InterPro" id="IPR052918">
    <property type="entry name" value="Motility_Chemotaxis_Reg"/>
</dbReference>
<dbReference type="InterPro" id="IPR038081">
    <property type="entry name" value="CalX-like_sf"/>
</dbReference>
<dbReference type="SUPFAM" id="SSF51120">
    <property type="entry name" value="beta-Roll"/>
    <property type="match status" value="1"/>
</dbReference>
<dbReference type="InterPro" id="IPR011049">
    <property type="entry name" value="Serralysin-like_metalloprot_C"/>
</dbReference>
<evidence type="ECO:0000313" key="6">
    <source>
        <dbReference type="Proteomes" id="UP000004775"/>
    </source>
</evidence>
<dbReference type="GO" id="GO:0016020">
    <property type="term" value="C:membrane"/>
    <property type="evidence" value="ECO:0007669"/>
    <property type="project" value="InterPro"/>
</dbReference>
<keyword evidence="3" id="KW-0106">Calcium</keyword>
<protein>
    <recommendedName>
        <fullName evidence="4">Calx-beta domain-containing protein</fullName>
    </recommendedName>
</protein>
<dbReference type="Pfam" id="PF03160">
    <property type="entry name" value="Calx-beta"/>
    <property type="match status" value="2"/>
</dbReference>
<accession>I4HPC3</accession>
<keyword evidence="1" id="KW-0732">Signal</keyword>
<dbReference type="SUPFAM" id="SSF141072">
    <property type="entry name" value="CalX-like"/>
    <property type="match status" value="2"/>
</dbReference>
<dbReference type="GO" id="GO:0007154">
    <property type="term" value="P:cell communication"/>
    <property type="evidence" value="ECO:0007669"/>
    <property type="project" value="InterPro"/>
</dbReference>
<dbReference type="Proteomes" id="UP000004775">
    <property type="component" value="Unassembled WGS sequence"/>
</dbReference>
<dbReference type="InterPro" id="IPR001343">
    <property type="entry name" value="Hemolysn_Ca-bd"/>
</dbReference>
<feature type="domain" description="Calx-beta" evidence="4">
    <location>
        <begin position="722"/>
        <end position="819"/>
    </location>
</feature>
<keyword evidence="2" id="KW-0677">Repeat</keyword>
<dbReference type="SMART" id="SM00237">
    <property type="entry name" value="Calx_beta"/>
    <property type="match status" value="2"/>
</dbReference>
<dbReference type="InterPro" id="IPR011042">
    <property type="entry name" value="6-blade_b-propeller_TolB-like"/>
</dbReference>
<dbReference type="PANTHER" id="PTHR35580:SF1">
    <property type="entry name" value="PHYTASE-LIKE DOMAIN-CONTAINING PROTEIN"/>
    <property type="match status" value="1"/>
</dbReference>
<dbReference type="EMBL" id="CAIO01000181">
    <property type="protein sequence ID" value="CCI23897.1"/>
    <property type="molecule type" value="Genomic_DNA"/>
</dbReference>
<evidence type="ECO:0000259" key="4">
    <source>
        <dbReference type="SMART" id="SM00237"/>
    </source>
</evidence>
<dbReference type="HOGENOM" id="CLU_005721_0_0_3"/>
<evidence type="ECO:0000256" key="3">
    <source>
        <dbReference type="ARBA" id="ARBA00022837"/>
    </source>
</evidence>
<dbReference type="Gene3D" id="2.120.10.30">
    <property type="entry name" value="TolB, C-terminal domain"/>
    <property type="match status" value="2"/>
</dbReference>
<comment type="caution">
    <text evidence="5">The sequence shown here is derived from an EMBL/GenBank/DDBJ whole genome shotgun (WGS) entry which is preliminary data.</text>
</comment>
<dbReference type="InterPro" id="IPR003644">
    <property type="entry name" value="Calx_beta"/>
</dbReference>
<sequence length="1032" mass="107696">MSGKSLTPTELAQLKGENDHAVINLGGQAVEIEMAFSFGTTGYRQFGTSGGDSGSGVSSDSYGNIYVTGYTNGSLPGNTNFGNNDFFVAKYDVYGNRLWVKQFGSAYSDYATGISSESSGNTYVSGRTEGGEDAFVAKYNANGNQLWMAQFGTSGYDSATGVSSDGSGNVYVSGYTDGSFPSYTNLGSYDAFVAKYDTSGNPVWVKQFSTSSHDYAEGISSDSNGNVYVSGKTFGSFLGYTNLGLYDAFVAKYDGNGNQLWLRQFGTSGDDEITGISSDSSDNVYVTGSTKGGLPGYSNLGSYDAFVAKYDGNGNQLWLRQFGTSGNDEITGISRDIDNNVYVTGYTTGSLPGNINAGGSDAFVAKYNANGTLNWVRQFGTSAADSANGIRIDSSGNVYVTGDTSGGLPGNSNSGSSDAFVVGFDSDGNILNNIYSNNFETSAGSEWSKTNRSTTPIGGRKFLGEFSNDTVSLTLNNPLLNNNTITVEFDLFIIRYWDGNTGYADSNYGDATFTLTTSNGQTLFNTTFSNYDTTTQSYPNSAGQGNYPARTGAVENNTLGYQNWYGGPKSDSVYHLTSTFTNASNLLSLNFTASGLQLWYNTSDVGSWGIDNISVRVLDVPTITLAVSPASVTEDGTSNLIYTFTRTGSTTNPLTINYSIGGTATNGTDYASIPTGITFAAGLSTATVTVNPTNDTAVENNETVALTLASGTGYTIGTATAVTGTITNDDFSKLSINNITVVEGQNSNAILTVTVDNPNPQPITFNYTTAPINATANVDYTSKTGTITIAPNTSTATISIPILNDNLNEANETFAINLSNPVNATLTNNKGIVTISDTLTANVTTTLPANVENLTLTGSANINGTGNAGNNNITGNSGNNQINGRAGIDTLTGGLGADTFIFQFGQSTISASDSITDFAINSDKIDLLTQGGLATNAPISFSRATDSTTTTLQNLINQVFTDANGAITGNQGLGVNSAALVQVTTGAIAGTYLVINDSTAGFQSSNDLLINITGFTGTLPALGSINVSSFFI</sequence>
<gene>
    <name evidence="5" type="ORF">MICAH_2610001</name>
</gene>
<organism evidence="5 6">
    <name type="scientific">Microcystis aeruginosa PCC 9809</name>
    <dbReference type="NCBI Taxonomy" id="1160285"/>
    <lineage>
        <taxon>Bacteria</taxon>
        <taxon>Bacillati</taxon>
        <taxon>Cyanobacteriota</taxon>
        <taxon>Cyanophyceae</taxon>
        <taxon>Oscillatoriophycideae</taxon>
        <taxon>Chroococcales</taxon>
        <taxon>Microcystaceae</taxon>
        <taxon>Microcystis</taxon>
    </lineage>
</organism>